<evidence type="ECO:0000256" key="6">
    <source>
        <dbReference type="SAM" id="Phobius"/>
    </source>
</evidence>
<accession>A0A2H1BXX5</accession>
<evidence type="ECO:0000313" key="9">
    <source>
        <dbReference type="Proteomes" id="UP000230066"/>
    </source>
</evidence>
<keyword evidence="9" id="KW-1185">Reference proteome</keyword>
<comment type="subcellular location">
    <subcellularLocation>
        <location evidence="1">Membrane</location>
    </subcellularLocation>
</comment>
<gene>
    <name evidence="8" type="ORF">D915_009441</name>
</gene>
<evidence type="ECO:0000256" key="1">
    <source>
        <dbReference type="ARBA" id="ARBA00004370"/>
    </source>
</evidence>
<dbReference type="InterPro" id="IPR017452">
    <property type="entry name" value="GPCR_Rhodpsn_7TM"/>
</dbReference>
<feature type="compositionally biased region" description="Polar residues" evidence="5">
    <location>
        <begin position="333"/>
        <end position="358"/>
    </location>
</feature>
<dbReference type="PANTHER" id="PTHR45698">
    <property type="entry name" value="TRACE AMINE-ASSOCIATED RECEPTOR 19N-RELATED"/>
    <property type="match status" value="1"/>
</dbReference>
<keyword evidence="3 6" id="KW-1133">Transmembrane helix</keyword>
<keyword evidence="4 6" id="KW-0472">Membrane</keyword>
<feature type="transmembrane region" description="Helical" evidence="6">
    <location>
        <begin position="12"/>
        <end position="34"/>
    </location>
</feature>
<feature type="compositionally biased region" description="Low complexity" evidence="5">
    <location>
        <begin position="319"/>
        <end position="332"/>
    </location>
</feature>
<evidence type="ECO:0000256" key="4">
    <source>
        <dbReference type="ARBA" id="ARBA00023136"/>
    </source>
</evidence>
<dbReference type="SUPFAM" id="SSF81321">
    <property type="entry name" value="Family A G protein-coupled receptor-like"/>
    <property type="match status" value="1"/>
</dbReference>
<name>A0A2H1BXX5_FASHE</name>
<feature type="transmembrane region" description="Helical" evidence="6">
    <location>
        <begin position="128"/>
        <end position="151"/>
    </location>
</feature>
<feature type="transmembrane region" description="Helical" evidence="6">
    <location>
        <begin position="242"/>
        <end position="263"/>
    </location>
</feature>
<evidence type="ECO:0000256" key="5">
    <source>
        <dbReference type="SAM" id="MobiDB-lite"/>
    </source>
</evidence>
<feature type="transmembrane region" description="Helical" evidence="6">
    <location>
        <begin position="283"/>
        <end position="302"/>
    </location>
</feature>
<dbReference type="EMBL" id="JXXN02005462">
    <property type="protein sequence ID" value="THD19884.1"/>
    <property type="molecule type" value="Genomic_DNA"/>
</dbReference>
<dbReference type="InterPro" id="IPR000276">
    <property type="entry name" value="GPCR_Rhodpsn"/>
</dbReference>
<dbReference type="AlphaFoldDB" id="A0A2H1BXX5"/>
<evidence type="ECO:0000259" key="7">
    <source>
        <dbReference type="PROSITE" id="PS50262"/>
    </source>
</evidence>
<proteinExistence type="predicted"/>
<evidence type="ECO:0000256" key="2">
    <source>
        <dbReference type="ARBA" id="ARBA00022692"/>
    </source>
</evidence>
<dbReference type="PANTHER" id="PTHR45698:SF1">
    <property type="entry name" value="TRACE AMINE-ASSOCIATED RECEPTOR 13C-LIKE"/>
    <property type="match status" value="1"/>
</dbReference>
<dbReference type="GO" id="GO:0004930">
    <property type="term" value="F:G protein-coupled receptor activity"/>
    <property type="evidence" value="ECO:0007669"/>
    <property type="project" value="InterPro"/>
</dbReference>
<feature type="domain" description="G-protein coupled receptors family 1 profile" evidence="7">
    <location>
        <begin position="24"/>
        <end position="299"/>
    </location>
</feature>
<dbReference type="GO" id="GO:0016020">
    <property type="term" value="C:membrane"/>
    <property type="evidence" value="ECO:0007669"/>
    <property type="project" value="UniProtKB-SubCell"/>
</dbReference>
<evidence type="ECO:0000256" key="3">
    <source>
        <dbReference type="ARBA" id="ARBA00022989"/>
    </source>
</evidence>
<protein>
    <submittedName>
        <fullName evidence="8">Amine GPCR</fullName>
    </submittedName>
</protein>
<dbReference type="Proteomes" id="UP000230066">
    <property type="component" value="Unassembled WGS sequence"/>
</dbReference>
<dbReference type="Gene3D" id="1.20.1070.10">
    <property type="entry name" value="Rhodopsin 7-helix transmembrane proteins"/>
    <property type="match status" value="1"/>
</dbReference>
<sequence length="358" mass="40360">MIHVQDSLAFMIIAGFIDCFGFLGNTVILCYLFFNRVGSKLTTTLMKNQLAFDGLISGFALCSLVIDTSLFDKLGPLSVVFCRLWVSRSIFWFMVLLSEINLVCIAMDRIRAVAFSSTYRQQERTTLIFYYVTIFVYSMIFATPSMFTVIYDGSTCTHRLMTHYDDTVDTYMLVYAYLWFFTGYLVPGLVMAGCYITIAFLMHKVIHKKSGDPGQSATSTTQRKSGSIMSGRIRLSSFSRSFIVTAIVMWSVFLITHAYYTIYAILCTHGVIMFEADSIARRVGIFTTVLNSTLNPLIMIISSPPFRRGIWRFLKSCTPATTASSGTDGTSANRTSRNRTSMPNRNRSSTLVSRNSRQ</sequence>
<comment type="caution">
    <text evidence="8">The sequence shown here is derived from an EMBL/GenBank/DDBJ whole genome shotgun (WGS) entry which is preliminary data.</text>
</comment>
<reference evidence="8" key="1">
    <citation type="submission" date="2019-03" db="EMBL/GenBank/DDBJ databases">
        <title>Improved annotation for the trematode Fasciola hepatica.</title>
        <authorList>
            <person name="Choi Y.-J."/>
            <person name="Martin J."/>
            <person name="Mitreva M."/>
        </authorList>
    </citation>
    <scope>NUCLEOTIDE SEQUENCE [LARGE SCALE GENOMIC DNA]</scope>
</reference>
<dbReference type="PRINTS" id="PR00237">
    <property type="entry name" value="GPCRRHODOPSN"/>
</dbReference>
<evidence type="ECO:0000313" key="8">
    <source>
        <dbReference type="EMBL" id="THD19884.1"/>
    </source>
</evidence>
<keyword evidence="2 6" id="KW-0812">Transmembrane</keyword>
<feature type="transmembrane region" description="Helical" evidence="6">
    <location>
        <begin position="50"/>
        <end position="70"/>
    </location>
</feature>
<organism evidence="8 9">
    <name type="scientific">Fasciola hepatica</name>
    <name type="common">Liver fluke</name>
    <dbReference type="NCBI Taxonomy" id="6192"/>
    <lineage>
        <taxon>Eukaryota</taxon>
        <taxon>Metazoa</taxon>
        <taxon>Spiralia</taxon>
        <taxon>Lophotrochozoa</taxon>
        <taxon>Platyhelminthes</taxon>
        <taxon>Trematoda</taxon>
        <taxon>Digenea</taxon>
        <taxon>Plagiorchiida</taxon>
        <taxon>Echinostomata</taxon>
        <taxon>Echinostomatoidea</taxon>
        <taxon>Fasciolidae</taxon>
        <taxon>Fasciola</taxon>
    </lineage>
</organism>
<dbReference type="Pfam" id="PF00001">
    <property type="entry name" value="7tm_1"/>
    <property type="match status" value="1"/>
</dbReference>
<feature type="transmembrane region" description="Helical" evidence="6">
    <location>
        <begin position="90"/>
        <end position="107"/>
    </location>
</feature>
<feature type="region of interest" description="Disordered" evidence="5">
    <location>
        <begin position="319"/>
        <end position="358"/>
    </location>
</feature>
<dbReference type="CDD" id="cd00637">
    <property type="entry name" value="7tm_classA_rhodopsin-like"/>
    <property type="match status" value="1"/>
</dbReference>
<dbReference type="PROSITE" id="PS50262">
    <property type="entry name" value="G_PROTEIN_RECEP_F1_2"/>
    <property type="match status" value="1"/>
</dbReference>
<feature type="transmembrane region" description="Helical" evidence="6">
    <location>
        <begin position="171"/>
        <end position="201"/>
    </location>
</feature>